<gene>
    <name evidence="1" type="ORF">KC729_22205</name>
</gene>
<accession>A0A956M3A6</accession>
<protein>
    <recommendedName>
        <fullName evidence="3">Cytochrome c-552/4 domain-containing protein</fullName>
    </recommendedName>
</protein>
<comment type="caution">
    <text evidence="1">The sequence shown here is derived from an EMBL/GenBank/DDBJ whole genome shotgun (WGS) entry which is preliminary data.</text>
</comment>
<dbReference type="InterPro" id="IPR036280">
    <property type="entry name" value="Multihaem_cyt_sf"/>
</dbReference>
<dbReference type="SUPFAM" id="SSF48695">
    <property type="entry name" value="Multiheme cytochromes"/>
    <property type="match status" value="1"/>
</dbReference>
<evidence type="ECO:0000313" key="1">
    <source>
        <dbReference type="EMBL" id="MCA9730411.1"/>
    </source>
</evidence>
<dbReference type="AlphaFoldDB" id="A0A956M3A6"/>
<dbReference type="Gene3D" id="3.90.10.10">
    <property type="entry name" value="Cytochrome C3"/>
    <property type="match status" value="1"/>
</dbReference>
<evidence type="ECO:0008006" key="3">
    <source>
        <dbReference type="Google" id="ProtNLM"/>
    </source>
</evidence>
<dbReference type="Proteomes" id="UP000697710">
    <property type="component" value="Unassembled WGS sequence"/>
</dbReference>
<feature type="non-terminal residue" evidence="1">
    <location>
        <position position="1"/>
    </location>
</feature>
<reference evidence="1" key="2">
    <citation type="journal article" date="2021" name="Microbiome">
        <title>Successional dynamics and alternative stable states in a saline activated sludge microbial community over 9 years.</title>
        <authorList>
            <person name="Wang Y."/>
            <person name="Ye J."/>
            <person name="Ju F."/>
            <person name="Liu L."/>
            <person name="Boyd J.A."/>
            <person name="Deng Y."/>
            <person name="Parks D.H."/>
            <person name="Jiang X."/>
            <person name="Yin X."/>
            <person name="Woodcroft B.J."/>
            <person name="Tyson G.W."/>
            <person name="Hugenholtz P."/>
            <person name="Polz M.F."/>
            <person name="Zhang T."/>
        </authorList>
    </citation>
    <scope>NUCLEOTIDE SEQUENCE</scope>
    <source>
        <strain evidence="1">HKST-UBA01</strain>
    </source>
</reference>
<dbReference type="EMBL" id="JAGQHR010001183">
    <property type="protein sequence ID" value="MCA9730411.1"/>
    <property type="molecule type" value="Genomic_DNA"/>
</dbReference>
<feature type="non-terminal residue" evidence="1">
    <location>
        <position position="201"/>
    </location>
</feature>
<evidence type="ECO:0000313" key="2">
    <source>
        <dbReference type="Proteomes" id="UP000697710"/>
    </source>
</evidence>
<organism evidence="1 2">
    <name type="scientific">Eiseniibacteriota bacterium</name>
    <dbReference type="NCBI Taxonomy" id="2212470"/>
    <lineage>
        <taxon>Bacteria</taxon>
        <taxon>Candidatus Eiseniibacteriota</taxon>
    </lineage>
</organism>
<sequence>TPLTGPNPGSAGWFSRRIHHRHDFIAQSLPGQAGCEKCHPGPNTHCLRGTMNTDYGMVCTDCHGTIVNVANTISSGRIPWLDEPACRDCHTAQFGEPVGVLFREATGHGGVMCSGCHGSPHAIFPSREARDNANNVALQGHAGILSDCTVCHGTIPTGAGPHGITVTDVVESELTSGGALEIFPSPLQRGMNASIRAARTE</sequence>
<reference evidence="1" key="1">
    <citation type="submission" date="2020-04" db="EMBL/GenBank/DDBJ databases">
        <authorList>
            <person name="Zhang T."/>
        </authorList>
    </citation>
    <scope>NUCLEOTIDE SEQUENCE</scope>
    <source>
        <strain evidence="1">HKST-UBA01</strain>
    </source>
</reference>
<proteinExistence type="predicted"/>
<name>A0A956M3A6_UNCEI</name>